<dbReference type="Gene3D" id="1.20.1060.10">
    <property type="entry name" value="Taq DNA Polymerase, Chain T, domain 4"/>
    <property type="match status" value="2"/>
</dbReference>
<keyword evidence="6" id="KW-1185">Reference proteome</keyword>
<feature type="compositionally biased region" description="Basic and acidic residues" evidence="2">
    <location>
        <begin position="145"/>
        <end position="157"/>
    </location>
</feature>
<dbReference type="GO" id="GO:0006261">
    <property type="term" value="P:DNA-templated DNA replication"/>
    <property type="evidence" value="ECO:0007669"/>
    <property type="project" value="InterPro"/>
</dbReference>
<dbReference type="PANTHER" id="PTHR10133:SF27">
    <property type="entry name" value="DNA POLYMERASE NU"/>
    <property type="match status" value="1"/>
</dbReference>
<dbReference type="Pfam" id="PF00476">
    <property type="entry name" value="DNA_pol_A"/>
    <property type="match status" value="1"/>
</dbReference>
<comment type="caution">
    <text evidence="5">The sequence shown here is derived from an EMBL/GenBank/DDBJ whole genome shotgun (WGS) entry which is preliminary data.</text>
</comment>
<dbReference type="Gene3D" id="1.10.150.20">
    <property type="entry name" value="5' to 3' exonuclease, C-terminal subdomain"/>
    <property type="match status" value="1"/>
</dbReference>
<evidence type="ECO:0000256" key="2">
    <source>
        <dbReference type="SAM" id="MobiDB-lite"/>
    </source>
</evidence>
<dbReference type="Gene3D" id="3.30.420.10">
    <property type="entry name" value="Ribonuclease H-like superfamily/Ribonuclease H"/>
    <property type="match status" value="2"/>
</dbReference>
<dbReference type="InterPro" id="IPR036397">
    <property type="entry name" value="RNaseH_sf"/>
</dbReference>
<dbReference type="InterPro" id="IPR001098">
    <property type="entry name" value="DNA-dir_DNA_pol_A_palm_dom"/>
</dbReference>
<dbReference type="GO" id="GO:0003677">
    <property type="term" value="F:DNA binding"/>
    <property type="evidence" value="ECO:0007669"/>
    <property type="project" value="InterPro"/>
</dbReference>
<evidence type="ECO:0000256" key="1">
    <source>
        <dbReference type="ARBA" id="ARBA00022705"/>
    </source>
</evidence>
<name>A0A8S4BNJ1_9TELE</name>
<dbReference type="Pfam" id="PF18049">
    <property type="entry name" value="DNA_pol_P_Exo"/>
    <property type="match status" value="2"/>
</dbReference>
<dbReference type="InterPro" id="IPR040940">
    <property type="entry name" value="DNA_pol_P_Exo"/>
</dbReference>
<feature type="compositionally biased region" description="Basic and acidic residues" evidence="2">
    <location>
        <begin position="406"/>
        <end position="416"/>
    </location>
</feature>
<feature type="compositionally biased region" description="Low complexity" evidence="2">
    <location>
        <begin position="260"/>
        <end position="277"/>
    </location>
</feature>
<keyword evidence="1" id="KW-0235">DNA replication</keyword>
<feature type="region of interest" description="Disordered" evidence="2">
    <location>
        <begin position="1"/>
        <end position="416"/>
    </location>
</feature>
<dbReference type="GO" id="GO:0006302">
    <property type="term" value="P:double-strand break repair"/>
    <property type="evidence" value="ECO:0007669"/>
    <property type="project" value="TreeGrafter"/>
</dbReference>
<sequence length="957" mass="106663">MKGRLLRPQRAPNRPVGGRPSKNRLLRPIIRQIRPPGSVRPPKQRLSSVMETGSTSQSTQKDPMSLKKRPGEKPLDEEVPDERRVSASSYPQISEQTDWDISRRELGEASAQKQPPSIPAGDGMEENQQLEPETAHGAPDPDGAGLKEVRGETETRSRAGTGEQAACRVDKITCSEILLEKTTEEKIEDPKSGGKGEERELPLLPPWGREQHSRSTGRPAGGADTPEMGGDEAERGPSGGASRRPGAKPPGFRPPRPRGNRQASPTGAEGPSGGAESSRVDPSASAKPENPEIRNLYLAWCQSREPPRKRKRDAFQLPNKKPRPEVHQTGPAPSEPPTLTPEPAAKSEGLSEPPGISNSDPPRPDLQVWPSKVEETSDETPLVKPRKRAKTGPGSSFQSGETPQVFDRRVKDPGKLLPEERTQMLEKAGEAQMVALTMVYQDGTTQLDPEQLLCTVASVRIHDPQVSGWLLDPADPWSDFRGLLQKHCETGSRTPAPGVQKVSHIISDLCWLYKLNMKLCSKLQSRGLWGLFSDMELKMIPVLAAMESHHIHVDKEALRRTSDLLGLLCPVAGVRIHDPQVSGWLLDPADPWSDFRGLLQKHCETGSRTPVPGAQKVSHIISDLCWLYKLNMKLCSKLQSRGLWRLFSDMELKMIPVLAAMESHHIHVDKEALRRTSDLLGAKMKQLEQEAHRAAGQIFLVTSSSQLRTVLFEKLRLHERCESKKLPKTFKQQQSTSEAADLHPLPKIILEHRQAKMKQLEQEAHRAAGQIFLVTSSSQLRTVLFEKLRLHERCESKKLPKTFKQQQSTSEAALLLLQDLHPLPKIILEHRQVHKIKSTFVDGILSCIRSKNYISSTWHQTSAVTGRISSKQPNFQALPRQPLQVRKKQHVHDFCQVELRLLAHLSCDPELLRIFSDPQADVFSMLASQWKGMSVGEVTSEDREHAKRIVYSVVYGA</sequence>
<accession>A0A8S4BNJ1</accession>
<dbReference type="Proteomes" id="UP000677803">
    <property type="component" value="Unassembled WGS sequence"/>
</dbReference>
<dbReference type="GO" id="GO:0003887">
    <property type="term" value="F:DNA-directed DNA polymerase activity"/>
    <property type="evidence" value="ECO:0007669"/>
    <property type="project" value="InterPro"/>
</dbReference>
<evidence type="ECO:0000313" key="5">
    <source>
        <dbReference type="EMBL" id="CAG5959801.1"/>
    </source>
</evidence>
<dbReference type="PRINTS" id="PR00868">
    <property type="entry name" value="DNAPOLI"/>
</dbReference>
<dbReference type="OrthoDB" id="275278at2759"/>
<feature type="domain" description="DNA polymerase nu pseudo-exo" evidence="4">
    <location>
        <begin position="456"/>
        <end position="524"/>
    </location>
</feature>
<feature type="compositionally biased region" description="Polar residues" evidence="2">
    <location>
        <begin position="45"/>
        <end position="62"/>
    </location>
</feature>
<dbReference type="AlphaFoldDB" id="A0A8S4BNJ1"/>
<evidence type="ECO:0000259" key="3">
    <source>
        <dbReference type="Pfam" id="PF00476"/>
    </source>
</evidence>
<dbReference type="Gene3D" id="3.30.70.370">
    <property type="match status" value="1"/>
</dbReference>
<feature type="compositionally biased region" description="Low complexity" evidence="2">
    <location>
        <begin position="27"/>
        <end position="36"/>
    </location>
</feature>
<reference evidence="5" key="1">
    <citation type="submission" date="2021-05" db="EMBL/GenBank/DDBJ databases">
        <authorList>
            <person name="Tigano A."/>
        </authorList>
    </citation>
    <scope>NUCLEOTIDE SEQUENCE</scope>
</reference>
<protein>
    <submittedName>
        <fullName evidence="5">(Atlantic silverside) hypothetical protein</fullName>
    </submittedName>
</protein>
<dbReference type="InterPro" id="IPR043502">
    <property type="entry name" value="DNA/RNA_pol_sf"/>
</dbReference>
<dbReference type="EMBL" id="CAJRST010025557">
    <property type="protein sequence ID" value="CAG5959801.1"/>
    <property type="molecule type" value="Genomic_DNA"/>
</dbReference>
<feature type="compositionally biased region" description="Basic and acidic residues" evidence="2">
    <location>
        <begin position="69"/>
        <end position="85"/>
    </location>
</feature>
<dbReference type="InterPro" id="IPR002298">
    <property type="entry name" value="DNA_polymerase_A"/>
</dbReference>
<feature type="compositionally biased region" description="Polar residues" evidence="2">
    <location>
        <begin position="86"/>
        <end position="96"/>
    </location>
</feature>
<feature type="compositionally biased region" description="Polar residues" evidence="2">
    <location>
        <begin position="393"/>
        <end position="402"/>
    </location>
</feature>
<gene>
    <name evidence="5" type="ORF">MMEN_LOCUS15600</name>
</gene>
<feature type="compositionally biased region" description="Basic and acidic residues" evidence="2">
    <location>
        <begin position="168"/>
        <end position="201"/>
    </location>
</feature>
<feature type="domain" description="DNA-directed DNA polymerase family A palm" evidence="3">
    <location>
        <begin position="755"/>
        <end position="957"/>
    </location>
</feature>
<dbReference type="PANTHER" id="PTHR10133">
    <property type="entry name" value="DNA POLYMERASE I"/>
    <property type="match status" value="1"/>
</dbReference>
<feature type="domain" description="DNA polymerase nu pseudo-exo" evidence="4">
    <location>
        <begin position="571"/>
        <end position="639"/>
    </location>
</feature>
<dbReference type="SUPFAM" id="SSF56672">
    <property type="entry name" value="DNA/RNA polymerases"/>
    <property type="match status" value="2"/>
</dbReference>
<evidence type="ECO:0000313" key="6">
    <source>
        <dbReference type="Proteomes" id="UP000677803"/>
    </source>
</evidence>
<feature type="non-terminal residue" evidence="5">
    <location>
        <position position="1"/>
    </location>
</feature>
<organism evidence="5 6">
    <name type="scientific">Menidia menidia</name>
    <name type="common">Atlantic silverside</name>
    <dbReference type="NCBI Taxonomy" id="238744"/>
    <lineage>
        <taxon>Eukaryota</taxon>
        <taxon>Metazoa</taxon>
        <taxon>Chordata</taxon>
        <taxon>Craniata</taxon>
        <taxon>Vertebrata</taxon>
        <taxon>Euteleostomi</taxon>
        <taxon>Actinopterygii</taxon>
        <taxon>Neopterygii</taxon>
        <taxon>Teleostei</taxon>
        <taxon>Neoteleostei</taxon>
        <taxon>Acanthomorphata</taxon>
        <taxon>Ovalentaria</taxon>
        <taxon>Atherinomorphae</taxon>
        <taxon>Atheriniformes</taxon>
        <taxon>Atherinopsidae</taxon>
        <taxon>Menidiinae</taxon>
        <taxon>Menidia</taxon>
    </lineage>
</organism>
<proteinExistence type="predicted"/>
<evidence type="ECO:0000259" key="4">
    <source>
        <dbReference type="Pfam" id="PF18049"/>
    </source>
</evidence>